<gene>
    <name evidence="1" type="ORF">V1477_001357</name>
</gene>
<protein>
    <submittedName>
        <fullName evidence="1">Uncharacterized protein</fullName>
    </submittedName>
</protein>
<reference evidence="1 2" key="1">
    <citation type="journal article" date="2024" name="Ann. Entomol. Soc. Am.">
        <title>Genomic analyses of the southern and eastern yellowjacket wasps (Hymenoptera: Vespidae) reveal evolutionary signatures of social life.</title>
        <authorList>
            <person name="Catto M.A."/>
            <person name="Caine P.B."/>
            <person name="Orr S.E."/>
            <person name="Hunt B.G."/>
            <person name="Goodisman M.A.D."/>
        </authorList>
    </citation>
    <scope>NUCLEOTIDE SEQUENCE [LARGE SCALE GENOMIC DNA]</scope>
    <source>
        <strain evidence="1">232</strain>
        <tissue evidence="1">Head and thorax</tissue>
    </source>
</reference>
<accession>A0ABD2CZ10</accession>
<organism evidence="1 2">
    <name type="scientific">Vespula maculifrons</name>
    <name type="common">Eastern yellow jacket</name>
    <name type="synonym">Wasp</name>
    <dbReference type="NCBI Taxonomy" id="7453"/>
    <lineage>
        <taxon>Eukaryota</taxon>
        <taxon>Metazoa</taxon>
        <taxon>Ecdysozoa</taxon>
        <taxon>Arthropoda</taxon>
        <taxon>Hexapoda</taxon>
        <taxon>Insecta</taxon>
        <taxon>Pterygota</taxon>
        <taxon>Neoptera</taxon>
        <taxon>Endopterygota</taxon>
        <taxon>Hymenoptera</taxon>
        <taxon>Apocrita</taxon>
        <taxon>Aculeata</taxon>
        <taxon>Vespoidea</taxon>
        <taxon>Vespidae</taxon>
        <taxon>Vespinae</taxon>
        <taxon>Vespula</taxon>
    </lineage>
</organism>
<evidence type="ECO:0000313" key="1">
    <source>
        <dbReference type="EMBL" id="KAL2750372.1"/>
    </source>
</evidence>
<dbReference type="AlphaFoldDB" id="A0ABD2CZ10"/>
<keyword evidence="2" id="KW-1185">Reference proteome</keyword>
<name>A0ABD2CZ10_VESMC</name>
<comment type="caution">
    <text evidence="1">The sequence shown here is derived from an EMBL/GenBank/DDBJ whole genome shotgun (WGS) entry which is preliminary data.</text>
</comment>
<proteinExistence type="predicted"/>
<evidence type="ECO:0000313" key="2">
    <source>
        <dbReference type="Proteomes" id="UP001607303"/>
    </source>
</evidence>
<sequence length="95" mass="11097">MKMCFTLDVQGYIIWWSIVELFVSSSEFKIPALGTAFVLGWFSVSLKKYKIHLRKPFNCSSNCIILKNKFCYNLLSDIKYLFRKATNNNLDITNN</sequence>
<dbReference type="EMBL" id="JAYRBN010000013">
    <property type="protein sequence ID" value="KAL2750372.1"/>
    <property type="molecule type" value="Genomic_DNA"/>
</dbReference>
<dbReference type="Proteomes" id="UP001607303">
    <property type="component" value="Unassembled WGS sequence"/>
</dbReference>